<feature type="region of interest" description="Disordered" evidence="1">
    <location>
        <begin position="393"/>
        <end position="448"/>
    </location>
</feature>
<keyword evidence="3" id="KW-1185">Reference proteome</keyword>
<evidence type="ECO:0000313" key="3">
    <source>
        <dbReference type="Proteomes" id="UP000693970"/>
    </source>
</evidence>
<sequence length="485" mass="53818">MSGAEKAYRLSLLAKDEIPPGNYLKCHPGQQLIRHLVTQNYDQFSSATMKNKKVILRKILNELYKEFVFVGWDLDVGGWIRIPERDERAINRIYICFCNFKNRRPFQLAAPSTSIVTETTSSLDRAIGDDLPNVTKAPSPSVLREFNANVSLGNVAGKQLQKSPYNEQENAPIIDKQPGDIIVSHRSPTNQPASSFKTNLSFEDDEDDHEGINLSFFDAPSVDGTIPVDTSLGVPTSQTLLTLAKDEPSIESKIDVDVESTAFPSHLPYDEWNGLLEGLNDLSFVDAPFADDTLAVETTFGLAVSSSKELDGPCRSAERCYSFDQSFDVSGDEEGEDDDDYKESDESTDFPISENGERLFTNSSNPGLSRPKAIQFQSRFIFRNLRDIDKKRDRLLPSRPVDRQGNCMLSTDNPDPLIQAPSGEGRPKNDETRNDSPPLPSGQHPDFFSYSARSFEDRILGVESSIEAEFHLSANALEPGDSGAC</sequence>
<dbReference type="EMBL" id="JAGRRH010000025">
    <property type="protein sequence ID" value="KAG7342485.1"/>
    <property type="molecule type" value="Genomic_DNA"/>
</dbReference>
<gene>
    <name evidence="2" type="ORF">IV203_007578</name>
</gene>
<feature type="compositionally biased region" description="Acidic residues" evidence="1">
    <location>
        <begin position="330"/>
        <end position="348"/>
    </location>
</feature>
<dbReference type="AlphaFoldDB" id="A0A9K3KF63"/>
<name>A0A9K3KF63_9STRA</name>
<feature type="compositionally biased region" description="Basic and acidic residues" evidence="1">
    <location>
        <begin position="425"/>
        <end position="434"/>
    </location>
</feature>
<accession>A0A9K3KF63</accession>
<evidence type="ECO:0000256" key="1">
    <source>
        <dbReference type="SAM" id="MobiDB-lite"/>
    </source>
</evidence>
<organism evidence="2 3">
    <name type="scientific">Nitzschia inconspicua</name>
    <dbReference type="NCBI Taxonomy" id="303405"/>
    <lineage>
        <taxon>Eukaryota</taxon>
        <taxon>Sar</taxon>
        <taxon>Stramenopiles</taxon>
        <taxon>Ochrophyta</taxon>
        <taxon>Bacillariophyta</taxon>
        <taxon>Bacillariophyceae</taxon>
        <taxon>Bacillariophycidae</taxon>
        <taxon>Bacillariales</taxon>
        <taxon>Bacillariaceae</taxon>
        <taxon>Nitzschia</taxon>
    </lineage>
</organism>
<proteinExistence type="predicted"/>
<feature type="compositionally biased region" description="Basic and acidic residues" evidence="1">
    <location>
        <begin position="393"/>
        <end position="402"/>
    </location>
</feature>
<dbReference type="Proteomes" id="UP000693970">
    <property type="component" value="Unassembled WGS sequence"/>
</dbReference>
<comment type="caution">
    <text evidence="2">The sequence shown here is derived from an EMBL/GenBank/DDBJ whole genome shotgun (WGS) entry which is preliminary data.</text>
</comment>
<reference evidence="2" key="1">
    <citation type="journal article" date="2021" name="Sci. Rep.">
        <title>Diploid genomic architecture of Nitzschia inconspicua, an elite biomass production diatom.</title>
        <authorList>
            <person name="Oliver A."/>
            <person name="Podell S."/>
            <person name="Pinowska A."/>
            <person name="Traller J.C."/>
            <person name="Smith S.R."/>
            <person name="McClure R."/>
            <person name="Beliaev A."/>
            <person name="Bohutskyi P."/>
            <person name="Hill E.A."/>
            <person name="Rabines A."/>
            <person name="Zheng H."/>
            <person name="Allen L.Z."/>
            <person name="Kuo A."/>
            <person name="Grigoriev I.V."/>
            <person name="Allen A.E."/>
            <person name="Hazlebeck D."/>
            <person name="Allen E.E."/>
        </authorList>
    </citation>
    <scope>NUCLEOTIDE SEQUENCE</scope>
    <source>
        <strain evidence="2">Hildebrandi</strain>
    </source>
</reference>
<feature type="region of interest" description="Disordered" evidence="1">
    <location>
        <begin position="325"/>
        <end position="370"/>
    </location>
</feature>
<protein>
    <submittedName>
        <fullName evidence="2">Uncharacterized protein</fullName>
    </submittedName>
</protein>
<evidence type="ECO:0000313" key="2">
    <source>
        <dbReference type="EMBL" id="KAG7342485.1"/>
    </source>
</evidence>
<reference evidence="2" key="2">
    <citation type="submission" date="2021-04" db="EMBL/GenBank/DDBJ databases">
        <authorList>
            <person name="Podell S."/>
        </authorList>
    </citation>
    <scope>NUCLEOTIDE SEQUENCE</scope>
    <source>
        <strain evidence="2">Hildebrandi</strain>
    </source>
</reference>